<dbReference type="GO" id="GO:0004045">
    <property type="term" value="F:peptidyl-tRNA hydrolase activity"/>
    <property type="evidence" value="ECO:0007669"/>
    <property type="project" value="UniProtKB-EC"/>
</dbReference>
<dbReference type="EC" id="3.1.1.29" evidence="1"/>
<reference evidence="5" key="1">
    <citation type="submission" date="2022-07" db="EMBL/GenBank/DDBJ databases">
        <title>Phylogenomic reconstructions and comparative analyses of Kickxellomycotina fungi.</title>
        <authorList>
            <person name="Reynolds N.K."/>
            <person name="Stajich J.E."/>
            <person name="Barry K."/>
            <person name="Grigoriev I.V."/>
            <person name="Crous P."/>
            <person name="Smith M.E."/>
        </authorList>
    </citation>
    <scope>NUCLEOTIDE SEQUENCE</scope>
    <source>
        <strain evidence="5">NBRC 105413</strain>
    </source>
</reference>
<dbReference type="Pfam" id="PF01981">
    <property type="entry name" value="PTH2"/>
    <property type="match status" value="1"/>
</dbReference>
<dbReference type="PANTHER" id="PTHR12649">
    <property type="entry name" value="PEPTIDYL-TRNA HYDROLASE 2"/>
    <property type="match status" value="1"/>
</dbReference>
<dbReference type="GO" id="GO:0005829">
    <property type="term" value="C:cytosol"/>
    <property type="evidence" value="ECO:0007669"/>
    <property type="project" value="TreeGrafter"/>
</dbReference>
<evidence type="ECO:0000256" key="2">
    <source>
        <dbReference type="ARBA" id="ARBA00022801"/>
    </source>
</evidence>
<proteinExistence type="inferred from homology"/>
<accession>A0A9W8CGW9</accession>
<dbReference type="AlphaFoldDB" id="A0A9W8CGW9"/>
<dbReference type="PANTHER" id="PTHR12649:SF11">
    <property type="entry name" value="PEPTIDYL-TRNA HYDROLASE 2, MITOCHONDRIAL"/>
    <property type="match status" value="1"/>
</dbReference>
<dbReference type="Gene3D" id="3.40.1490.10">
    <property type="entry name" value="Bit1"/>
    <property type="match status" value="1"/>
</dbReference>
<keyword evidence="2" id="KW-0378">Hydrolase</keyword>
<comment type="catalytic activity">
    <reaction evidence="4">
        <text>an N-acyl-L-alpha-aminoacyl-tRNA + H2O = an N-acyl-L-amino acid + a tRNA + H(+)</text>
        <dbReference type="Rhea" id="RHEA:54448"/>
        <dbReference type="Rhea" id="RHEA-COMP:10123"/>
        <dbReference type="Rhea" id="RHEA-COMP:13883"/>
        <dbReference type="ChEBI" id="CHEBI:15377"/>
        <dbReference type="ChEBI" id="CHEBI:15378"/>
        <dbReference type="ChEBI" id="CHEBI:59874"/>
        <dbReference type="ChEBI" id="CHEBI:78442"/>
        <dbReference type="ChEBI" id="CHEBI:138191"/>
        <dbReference type="EC" id="3.1.1.29"/>
    </reaction>
</comment>
<dbReference type="FunFam" id="3.40.1490.10:FF:000001">
    <property type="entry name" value="Peptidyl-tRNA hydrolase 2"/>
    <property type="match status" value="1"/>
</dbReference>
<evidence type="ECO:0000313" key="6">
    <source>
        <dbReference type="Proteomes" id="UP001145021"/>
    </source>
</evidence>
<evidence type="ECO:0000313" key="5">
    <source>
        <dbReference type="EMBL" id="KAJ1643351.1"/>
    </source>
</evidence>
<dbReference type="SUPFAM" id="SSF102462">
    <property type="entry name" value="Peptidyl-tRNA hydrolase II"/>
    <property type="match status" value="1"/>
</dbReference>
<evidence type="ECO:0000256" key="1">
    <source>
        <dbReference type="ARBA" id="ARBA00013260"/>
    </source>
</evidence>
<name>A0A9W8CGW9_9FUNG</name>
<dbReference type="Proteomes" id="UP001145021">
    <property type="component" value="Unassembled WGS sequence"/>
</dbReference>
<dbReference type="InterPro" id="IPR002833">
    <property type="entry name" value="PTH2"/>
</dbReference>
<dbReference type="InterPro" id="IPR023476">
    <property type="entry name" value="Pep_tRNA_hydro_II_dom_sf"/>
</dbReference>
<keyword evidence="6" id="KW-1185">Reference proteome</keyword>
<evidence type="ECO:0000256" key="4">
    <source>
        <dbReference type="ARBA" id="ARBA00048707"/>
    </source>
</evidence>
<sequence length="182" mass="19373">MKLAALSSALCTALDVRLPLWQALLLGSTTYLASQLLRRTLHTTAATLGKKRSSKKETLLEPFSSEDTKLVLIVRTDLGMSKGKIAAQCCHATLGCYKRAAKEAPGVLKAWEYAGQAKVTLKCGSEEEMLQLLKSAREKGLVAQTVCDAGRTQIAAGSRTVLGVGPGPVSVIDSVCGHLKLY</sequence>
<dbReference type="NCBIfam" id="TIGR00283">
    <property type="entry name" value="arch_pth2"/>
    <property type="match status" value="1"/>
</dbReference>
<comment type="caution">
    <text evidence="5">The sequence shown here is derived from an EMBL/GenBank/DDBJ whole genome shotgun (WGS) entry which is preliminary data.</text>
</comment>
<evidence type="ECO:0000256" key="3">
    <source>
        <dbReference type="ARBA" id="ARBA00038050"/>
    </source>
</evidence>
<organism evidence="5 6">
    <name type="scientific">Coemansia asiatica</name>
    <dbReference type="NCBI Taxonomy" id="1052880"/>
    <lineage>
        <taxon>Eukaryota</taxon>
        <taxon>Fungi</taxon>
        <taxon>Fungi incertae sedis</taxon>
        <taxon>Zoopagomycota</taxon>
        <taxon>Kickxellomycotina</taxon>
        <taxon>Kickxellomycetes</taxon>
        <taxon>Kickxellales</taxon>
        <taxon>Kickxellaceae</taxon>
        <taxon>Coemansia</taxon>
    </lineage>
</organism>
<gene>
    <name evidence="5" type="ORF">LPJ64_004877</name>
</gene>
<dbReference type="CDD" id="cd02430">
    <property type="entry name" value="PTH2"/>
    <property type="match status" value="1"/>
</dbReference>
<dbReference type="EMBL" id="JANBOH010000265">
    <property type="protein sequence ID" value="KAJ1643351.1"/>
    <property type="molecule type" value="Genomic_DNA"/>
</dbReference>
<protein>
    <recommendedName>
        <fullName evidence="1">peptidyl-tRNA hydrolase</fullName>
        <ecNumber evidence="1">3.1.1.29</ecNumber>
    </recommendedName>
</protein>
<comment type="similarity">
    <text evidence="3">Belongs to the PTH2 family.</text>
</comment>
<dbReference type="NCBIfam" id="NF003314">
    <property type="entry name" value="PRK04322.1"/>
    <property type="match status" value="1"/>
</dbReference>